<dbReference type="Pfam" id="PF00880">
    <property type="entry name" value="Nebulin"/>
    <property type="match status" value="52"/>
</dbReference>
<feature type="compositionally biased region" description="Polar residues" evidence="5">
    <location>
        <begin position="5072"/>
        <end position="5090"/>
    </location>
</feature>
<evidence type="ECO:0000256" key="1">
    <source>
        <dbReference type="ARBA" id="ARBA00022443"/>
    </source>
</evidence>
<dbReference type="InterPro" id="IPR001452">
    <property type="entry name" value="SH3_domain"/>
</dbReference>
<evidence type="ECO:0000313" key="8">
    <source>
        <dbReference type="Proteomes" id="UP001152803"/>
    </source>
</evidence>
<evidence type="ECO:0000259" key="6">
    <source>
        <dbReference type="PROSITE" id="PS50002"/>
    </source>
</evidence>
<dbReference type="PROSITE" id="PS51216">
    <property type="entry name" value="NEBULIN"/>
    <property type="match status" value="101"/>
</dbReference>
<dbReference type="InterPro" id="IPR036028">
    <property type="entry name" value="SH3-like_dom_sf"/>
</dbReference>
<evidence type="ECO:0000256" key="2">
    <source>
        <dbReference type="ARBA" id="ARBA00022737"/>
    </source>
</evidence>
<dbReference type="PROSITE" id="PS50002">
    <property type="entry name" value="SH3"/>
    <property type="match status" value="1"/>
</dbReference>
<dbReference type="PRINTS" id="PR00510">
    <property type="entry name" value="NEBULIN"/>
</dbReference>
<dbReference type="InterPro" id="IPR055297">
    <property type="entry name" value="NEBU/NEBL"/>
</dbReference>
<dbReference type="CDD" id="cd11933">
    <property type="entry name" value="SH3_Nebulin_C"/>
    <property type="match status" value="1"/>
</dbReference>
<organism evidence="7 8">
    <name type="scientific">Conger conger</name>
    <name type="common">Conger eel</name>
    <name type="synonym">Muraena conger</name>
    <dbReference type="NCBI Taxonomy" id="82655"/>
    <lineage>
        <taxon>Eukaryota</taxon>
        <taxon>Metazoa</taxon>
        <taxon>Chordata</taxon>
        <taxon>Craniata</taxon>
        <taxon>Vertebrata</taxon>
        <taxon>Euteleostomi</taxon>
        <taxon>Actinopterygii</taxon>
        <taxon>Neopterygii</taxon>
        <taxon>Teleostei</taxon>
        <taxon>Anguilliformes</taxon>
        <taxon>Congridae</taxon>
        <taxon>Conger</taxon>
    </lineage>
</organism>
<proteinExistence type="predicted"/>
<dbReference type="GO" id="GO:0051015">
    <property type="term" value="F:actin filament binding"/>
    <property type="evidence" value="ECO:0007669"/>
    <property type="project" value="InterPro"/>
</dbReference>
<dbReference type="PANTHER" id="PTHR11039:SF37">
    <property type="entry name" value="NEBULIN"/>
    <property type="match status" value="1"/>
</dbReference>
<feature type="region of interest" description="Disordered" evidence="5">
    <location>
        <begin position="5197"/>
        <end position="5216"/>
    </location>
</feature>
<dbReference type="OrthoDB" id="10070368at2759"/>
<protein>
    <recommendedName>
        <fullName evidence="6">SH3 domain-containing protein</fullName>
    </recommendedName>
</protein>
<gene>
    <name evidence="7" type="ORF">COCON_G00193890</name>
</gene>
<dbReference type="GO" id="GO:0071691">
    <property type="term" value="P:cardiac muscle thin filament assembly"/>
    <property type="evidence" value="ECO:0007669"/>
    <property type="project" value="TreeGrafter"/>
</dbReference>
<keyword evidence="3" id="KW-0009">Actin-binding</keyword>
<feature type="region of interest" description="Disordered" evidence="5">
    <location>
        <begin position="5061"/>
        <end position="5090"/>
    </location>
</feature>
<dbReference type="InterPro" id="IPR013998">
    <property type="entry name" value="Nebulin-like"/>
</dbReference>
<sequence>MQTEEIEEEYDEFEEELMETKVGGPQTKVGVHQTKEAGLPTRRVRKREKVDTSKFMTPYLAHSKKMMDLFSHNKYREAYDKSKGQPYEISSETPEMIRIKKAQEQLSEVLYKQNWEETKDKYLLPPDAPELVLAVKNAANYSKKLYTEAWDDDKTMYYPYSDSPELRRVAKAQEIISDIKYKEGHDERKAKYTPLADPPDVELAKQVFNQRSDLKYHEDYNTNVKGQWCETPYFDVAVGKMAMDNLSNKKYTADYEEGKDQIYFMQTETPEYRTHKKAGSDSSALKYKQDYENTKAEADYNVLPATENPLLRQMRYAGTILSDTHYKDKYDREVKGHYIGSYEDVYMLHCQKMEEQKSDNVYKQHPDTVKFTQVTDSPVQQQAAINAKQLSDLNYKADYEKQKIQYSLPPDYPFFVQSRANAYNLSDNCYKHDWEKLKAKKFEVKFDAIPILAARAHTNIASDIKYKKEFEKAKGRMVGALSIQDDPKIMHSVHVAKMQSEREYKKDYEKSKTKYHAPLDMMLVTLAKKSQGIASNLGYKQLHHRYFLPPDSVSLELAKKANVLQSEIDYRSEYNSFTKGTPWVPYGSMDVEKAKKAAEVLSERNYRQHPDTVPFTSVEDDPVMVQAQVNQIQRSDLNYKKGLDAIHQKYSLPADVPELLQAKVNAYNVSQKNYKYDWQKTIAKGYDMKKDAIPIVAAKKARHAASDVQYKLAFMNNRGKHVGFRSLQDDPFLVNSMNVAKMQSDRNYTKDYHQAKLKYHTPVDMLSVVQAKQASAVNTDIGYRRIRHHYTMLPDAMSLQLARNMNNISSDYNYKSDYEGCVKGIGWIPIGSLDVEKAKMAAQALDEKNYRQHPSTLKFTSPLDSVNLVLAAANSKQLNERDYRASGEKVKHTYHLPADTPELLQAKYNAANFSPTYYKYDYKRDLLKGHHLKEDAIPVVAAKSSRNIASDYRYKLDYMKARGHHVGFRSLQDDPLLVNSMKVAKMQSDRNYTKDYHQMKLKYHAPVDMLSVVQAKQASAVNTDIGYRTIRHHYTMLPDAMSLQLARNMNNISSDYNYKSEYEGCVKGIGWIPIGSLDVEKAKMAAQALDEKNYRQHPSTLKFTSPLDSMNLVLAAANSKQLNERDYRASGEKVKHTYHLPADTPELLQAKYNAANFSPTYYKYDYKRDLLKGHHLKEDAIPVVAAKSSRNIASDYRYKLDYMKARGHHVGCRSLQDDPLLVNSMKVAKMQSDRNYTKDYHQMKLKYHAPVDMLSVVQAKQASAVNTDIGYRTIRHHYTMLPDAMSLQLARNMNNISSDYNYKSEYEGCVKGIGWIPIGSLDVEKAKMAAQALDEKNYRQHPSTLKFTSPLDSMNLVLAAANSKQLNEMNYKASGEKFMHTYNLPVDAPEFLQARYNASNYSPTVYKEAWRKHIAKGYDMRPDAIPIVAAKLGRHIASNYQYKKEFEKAKGHHVGCRSLQDDPLLVNSMNVAKMQSDRNYTKDYHQMKLKYHAPVDMLSVVQAKQASAVNTDIGYRTIRHHYTLLPDAMPLQLARTMNNIGSDKLYKASRGVLAQKGYNLKPDAISIQAAKASRNIASDYRYKSAFMQARGHHVGFRSLQDDPMLVHCMNVAKMQSDRNYTKDYNQIKLKYHAPKDMLSVVQAKLASTIASDIGYRTIRHHYTLLPDAMPLQLARTMNNIASDYEYKSDYNSCMRGIGWVPLGSLGVETARIGGEIQSEHRYRTHPSTFKATKLMDSMDIVLATANNQIMNQKLYKASRGVLAQKGYNLKPDAISIQAAKASRNIASDYRYKSAFMKARGQHVGCKSLQDDPLLVNSMKVAKMQSDRNYTKDYHQMKLKYHAPADTLSVVQAKLASTIASNIGYKQIFASNKLLPDALCFQLARNMQTIASDNVYKSEYDSFMKGMGWIPIGSLDVEKAKTAAAILDEKHYRQHPSNFKFTKDMQSMDVALATANKQIGDKHAYVQAWEKDKTKVHVMPDSMEVTLARQNKTTYSEKQYRLANELAKKKGHNLREDAISVLAAKASRDIASDYKYKTAYRKQVGHHIGARSLQDDPLMMLALNSAKIASDALYKKDFNQCKTRFKLPVDMLAFELAKKCQIQVNDDKYRTRLHNWTCLPDSTEVVHAKHVYDLQSDNAYQADLKWLKGLGWVPIGSLDVEKVKKAAEILSEKLYRQHPSTFKFKSTTEDMPLALAKANAQINNKHAYVEAWEKAKTKVHIMPDSMEVTLARQNKTTYSEKKYRLANEESKKKGHNLREDAISVLAAKASRDIASDYKYKTAYRKQVGHHIGARSLQDDPLMMLALNSAKIASDALYKKDFNQSKTKFNLPADMLAIEQAKKCQIQVNDDKYRTYLHNWTCLPDSTEVVHAKHVYELQSDTAYKADLKWLQGTGWVPIGSLDVEKAKKAAEILSERGYRQHPSTFKSTCTMDSMPIVLAQANNKLMAQKLYKLANEQSKKKGHNLREDAISVKAAKASRDIASDYKYKTGYRQQVGHHIGARSVQDDPLMMLAVNSAKIASDALYKKDFNQSKTKFNLPADMLAIEQAKKCQIQVNDDKYRTYLHNWTCLPDSTEVVHAKHVYELQSDTAYKADLKWLQGTGWVPIGSLDVEKAKKAAEILSERGYRQHPSTFKSTCTMDSMPIVLAQANNKLMAQKLYKLANEQSKKKGHNLREDAISVKAAKASRDIASDYKYKTGYRQQVGHHIGARSVQDDPLMMLAVNSAKIASDALYKKDFNQSKTKFNLPADMLSIEQAKKCQIQVNDAYYRTYLHNWTCLPDSNDVVQARKAYDLHSDSVYKADMEWLRGVGWVPKGSLEVEKAKKAAEILSERLYRQHPSGFKYTCTMDSMPVVLAQANNKLMDQKAYREVWDKEKTKVHIMPDTPEIMLSRQNKINISPKFYKLGFEEVIRNGYNLPVDAIAVKAAKASRDIASNYKYLTGYRKQVGHHIGALSVQDDPLMVLALNSAKIASDALYKKDFNQSKTKFNLPADMLSIEQAKKCQIQVNDDKYRTYLHNWTCLPDSNDVVQARKVYDLRSDKLYNAAWEKDKLTVHMMPDLPEIVLSKSNAANLSKKLYRQGWEEAIRKGHDIKPDAVFIKAAKASRDIISDYKYKTGYRKQVGHHIGALSVQDDPLMMLALNSAKIASDALYKKDFNQSKTKFNLPADMLSIEQAKKCQIQVNDDKYRTYLHNWTCLPDSNDVVQARKAYDLRSDIVYKADMEWIRGVGWVPNGSLEVEKAKKAAEILSDRKYRQHPTTFKFTSKTDAMPFVLAQASNHLMNQRAYREVWDKDKLNIHIMPDTPEIILAQQNKFNTSLYKYKAGYRKQQGHHIGALKIQDDPLIMNAANAAKIHSDLHYKHEFNKTKTKYNLPVNTLALAMAKQCQHQISETNYRTYLHNWTLLPDATDLVQARKVYELHSDIAYQADLQWVRGCGWMPQGSLDVNKAKNAQTILNDRLYRQHPSTVKFTSAVDLPAIVLSKQNLENISDWKYRAKWDQDKNTIHMQPDTPAIELAKLNAISVSNKMYTHAWDSQKAKGYHVKQDAISILSAKASRDIASDYKYKTGYRKQVGHHIGARSVQDDPLMMLAVNSAKIASDALYKKDFNQSKTRFHLPVDMLSIEQAKKCQIQVNDDKYRTYLHNWTCLPDSNDVVQARKAYDLRSDAVYKSDMEWLKGIGWVPHESLEVLKVKNAQSILADRGYRVKLDEQKFVAPVDRMDLVCAKNAAEILNDYKYLAGYRKQVGHHIGARSIQDDPLLMLALNSAKIASDALYKKDFNLSKTKFNLPADMLTIELAKKCQMQVNDDNYRTRLHNWTCLPDQNDVIQARKAYDLNSDLKYKESFNLEKGRYIGSEDTPQLAHSREVAKYLSEKVYKSQWDNSKATGYQLDQKYIPLVGAKNSRNIASQVKYVEAHENAKGHYMANTTVDFPEVVRCAEVEKMKPMRFYHEDYEAIKTKLHIPHDMISHVVAKRCQDILSDVLYRTRLHQWTCHPDQNDVIRARASNEILSDIYYKEDLNWMKGMGCYVWDTPEILRAKQAYELQSDLKYKAEGKKEFSNFSIVTDTPVYVTAILGHTWASDLNYREAYNNEKHLYTTILDTYDYLRCHDLKYLYSNKVYTAAWDKVKASGYTTPVDAHSMVHAKRQKVIQSNVKYREDYEKFKSLYTLPKSLEEDPNASRCIRSGKLILDRLYKDQYEHSKAKIHIPPDMLDVVTSRDTQKSVSEIGYRTYLHEWTCLPDMQVYLQARKVNEQLSDVFYKDDMNWLKGIGCNVWDTPEILRCKHAVDLQSVNKYKKKGLEHFKNYTVVLDTPVYETCKQSAVILSDHNYRGDYETNLKGTNTAPAVTVDTERVRLANYIQSDNIYKDANKKSMPTGYSIPPDTPLIKQAKLNSHISSEVKYKEAHELNKAHAYTIVPDGVNFVNYRKVNQIINNRLYREQYEREKDKIHPAHDTPEIKQVKATQEAISDVCYKEKYFNERGNYISLPITPQLMHCSHVNEITSDIKYKEDLNWLRGFGCFLYDTPEMVHVRNMTKSRFGYNTEAKKLHVHPTVVLETPEYQRVTELKTHLSELVYRAQGNVEKTKSTTSGDSVEMQRAKWAQELTNKYLYIGVAAKERAFFTPEIETPNMTHSRYMKGMISDIKYKSQYEKLKDRYTAIADTPMLVRAKKSYLNASDLRYKEAFQQTRGHYRTVKDALDITYHRRVTDDVSEVQYRNKYILSRGLWRSIPDRPELFHHRIVADHVSDVKYKEDLTWLKGIGCYVWDTPDLLHAENNKKLYSGTLYKASFEKNRMNFKYTSDTPFFRTAKHANHLVDNRSYRAVYEKTKDKYTSVLDDPRYILAREAKGRSLLKYKELYERNKDKFTSILDTPIHKVHVRSKQGSDIKYKLEYHKTKAKGYTLGHDTPFQHHVKKAGDIQNMLKYKELYEKNKAHINLDPAAFEIRAAKEAYTNTSNLDYKRKYEATKWKWNWTPDRPDFIHHLKTSFQQSDVEYKYDREMLKGCKISVPEDKNLELAKNNTQITSELKYKLKYEKARGQCIPVPDTPQILHAKSVSSLSSETKYKAASKKDRQSGSFTTLPQTRDTNHSKQVSKLVSKIQYKEKFEKEKGKSKYNSMLAPPDVKHAMDVMKNQSSVAYKRDAKTKQHYTPVADRPDINRATHTAKLVSEIGYREKAWKEAHLGGSKKERPDITRATEVSKLTSEDGGAPSPHGVASYDTPQMRHLKKVTALTSNLKYKEKFDKEMKGMRPKYDLKNSMVYETMKGANDLASVVKYKGDLKKLHKPVTDMAESLSMQHGLSTSRLSSEVKYKERYVKERGKAMLDFETPTYVSAKEAQHMQSEKEYKKSLELEIKGKGMLALATDTPDMLRARNATDILNQAKYKQTAVQERASFTSVLDTPDILHAQQMKTMVSQKKYKEEAEKTMSHYVPVLDTPEMQRVRENQKNFSSVLYKDASAKGTPMVYTPEMERVKRTQENISSVLYSDSFRKQVQGKAAFVLDTPELRRVRETQRIISGVKYHQEFEKSKGSFTPVVSDLVMERVKKNTQDFSDINYRGIQRRVVEMERRRAIEHDHETTTDLRVWRTNPGSVFDYDPAEDNIQSRSLHMMSVQVHRRSKEHSRSTSAMSAGDERSEPSEGLEHRLSLYSEGFGASSTGYTQTKTVELQQRSSSVATQQTAVSSVPSQPSTTGKTVRAMYDYMGADNDEVCFKDGDVIVNVQSIDEGWMYGTVQRTGKTGMLPANYVEAI</sequence>
<accession>A0A9Q1D0T9</accession>
<keyword evidence="8" id="KW-1185">Reference proteome</keyword>
<keyword evidence="2" id="KW-0677">Repeat</keyword>
<dbReference type="Proteomes" id="UP001152803">
    <property type="component" value="Unassembled WGS sequence"/>
</dbReference>
<dbReference type="GO" id="GO:0030018">
    <property type="term" value="C:Z disc"/>
    <property type="evidence" value="ECO:0007669"/>
    <property type="project" value="InterPro"/>
</dbReference>
<feature type="domain" description="SH3" evidence="6">
    <location>
        <begin position="5687"/>
        <end position="5746"/>
    </location>
</feature>
<dbReference type="EMBL" id="JAFJMO010000015">
    <property type="protein sequence ID" value="KAJ8255525.1"/>
    <property type="molecule type" value="Genomic_DNA"/>
</dbReference>
<dbReference type="InterPro" id="IPR000900">
    <property type="entry name" value="Nebulin_repeat"/>
</dbReference>
<evidence type="ECO:0000256" key="3">
    <source>
        <dbReference type="ARBA" id="ARBA00023203"/>
    </source>
</evidence>
<dbReference type="FunFam" id="2.30.30.40:FF:000007">
    <property type="entry name" value="nebulin isoform X1"/>
    <property type="match status" value="1"/>
</dbReference>
<reference evidence="7" key="1">
    <citation type="journal article" date="2023" name="Science">
        <title>Genome structures resolve the early diversification of teleost fishes.</title>
        <authorList>
            <person name="Parey E."/>
            <person name="Louis A."/>
            <person name="Montfort J."/>
            <person name="Bouchez O."/>
            <person name="Roques C."/>
            <person name="Iampietro C."/>
            <person name="Lluch J."/>
            <person name="Castinel A."/>
            <person name="Donnadieu C."/>
            <person name="Desvignes T."/>
            <person name="Floi Bucao C."/>
            <person name="Jouanno E."/>
            <person name="Wen M."/>
            <person name="Mejri S."/>
            <person name="Dirks R."/>
            <person name="Jansen H."/>
            <person name="Henkel C."/>
            <person name="Chen W.J."/>
            <person name="Zahm M."/>
            <person name="Cabau C."/>
            <person name="Klopp C."/>
            <person name="Thompson A.W."/>
            <person name="Robinson-Rechavi M."/>
            <person name="Braasch I."/>
            <person name="Lecointre G."/>
            <person name="Bobe J."/>
            <person name="Postlethwait J.H."/>
            <person name="Berthelot C."/>
            <person name="Roest Crollius H."/>
            <person name="Guiguen Y."/>
        </authorList>
    </citation>
    <scope>NUCLEOTIDE SEQUENCE</scope>
    <source>
        <strain evidence="7">Concon-B</strain>
    </source>
</reference>
<feature type="compositionally biased region" description="Basic and acidic residues" evidence="5">
    <location>
        <begin position="5628"/>
        <end position="5638"/>
    </location>
</feature>
<feature type="compositionally biased region" description="Basic and acidic residues" evidence="5">
    <location>
        <begin position="5061"/>
        <end position="5071"/>
    </location>
</feature>
<evidence type="ECO:0000313" key="7">
    <source>
        <dbReference type="EMBL" id="KAJ8255525.1"/>
    </source>
</evidence>
<dbReference type="PANTHER" id="PTHR11039">
    <property type="entry name" value="NEBULIN"/>
    <property type="match status" value="1"/>
</dbReference>
<evidence type="ECO:0000256" key="5">
    <source>
        <dbReference type="SAM" id="MobiDB-lite"/>
    </source>
</evidence>
<dbReference type="SMART" id="SM00227">
    <property type="entry name" value="NEBU"/>
    <property type="match status" value="156"/>
</dbReference>
<keyword evidence="1 4" id="KW-0728">SH3 domain</keyword>
<name>A0A9Q1D0T9_CONCO</name>
<feature type="region of interest" description="Disordered" evidence="5">
    <location>
        <begin position="5609"/>
        <end position="5638"/>
    </location>
</feature>
<dbReference type="SMART" id="SM00326">
    <property type="entry name" value="SH3"/>
    <property type="match status" value="1"/>
</dbReference>
<dbReference type="InterPro" id="IPR035629">
    <property type="entry name" value="Nebulin_SH3"/>
</dbReference>
<comment type="caution">
    <text evidence="7">The sequence shown here is derived from an EMBL/GenBank/DDBJ whole genome shotgun (WGS) entry which is preliminary data.</text>
</comment>
<dbReference type="Pfam" id="PF14604">
    <property type="entry name" value="SH3_9"/>
    <property type="match status" value="1"/>
</dbReference>
<dbReference type="SUPFAM" id="SSF50044">
    <property type="entry name" value="SH3-domain"/>
    <property type="match status" value="1"/>
</dbReference>
<dbReference type="Gene3D" id="2.30.30.40">
    <property type="entry name" value="SH3 Domains"/>
    <property type="match status" value="1"/>
</dbReference>
<evidence type="ECO:0000256" key="4">
    <source>
        <dbReference type="PROSITE-ProRule" id="PRU00192"/>
    </source>
</evidence>